<evidence type="ECO:0000256" key="5">
    <source>
        <dbReference type="PROSITE-ProRule" id="PRU00520"/>
    </source>
</evidence>
<organism evidence="9 10">
    <name type="scientific">Seminibacterium arietis</name>
    <dbReference type="NCBI Taxonomy" id="1173502"/>
    <lineage>
        <taxon>Bacteria</taxon>
        <taxon>Pseudomonadati</taxon>
        <taxon>Pseudomonadota</taxon>
        <taxon>Gammaproteobacteria</taxon>
        <taxon>Pasteurellales</taxon>
        <taxon>Pasteurellaceae</taxon>
        <taxon>Seminibacterium</taxon>
    </lineage>
</organism>
<dbReference type="GO" id="GO:0003998">
    <property type="term" value="F:acylphosphatase activity"/>
    <property type="evidence" value="ECO:0007669"/>
    <property type="project" value="UniProtKB-EC"/>
</dbReference>
<dbReference type="Pfam" id="PF00708">
    <property type="entry name" value="Acylphosphatase"/>
    <property type="match status" value="1"/>
</dbReference>
<reference evidence="10" key="1">
    <citation type="journal article" date="2019" name="Int. J. Syst. Evol. Microbiol.">
        <title>The Global Catalogue of Microorganisms (GCM) 10K type strain sequencing project: providing services to taxonomists for standard genome sequencing and annotation.</title>
        <authorList>
            <consortium name="The Broad Institute Genomics Platform"/>
            <consortium name="The Broad Institute Genome Sequencing Center for Infectious Disease"/>
            <person name="Wu L."/>
            <person name="Ma J."/>
        </authorList>
    </citation>
    <scope>NUCLEOTIDE SEQUENCE [LARGE SCALE GENOMIC DNA]</scope>
    <source>
        <strain evidence="10">CCUG 61707</strain>
    </source>
</reference>
<dbReference type="EC" id="3.6.1.7" evidence="2 5"/>
<evidence type="ECO:0000256" key="7">
    <source>
        <dbReference type="RuleBase" id="RU004168"/>
    </source>
</evidence>
<evidence type="ECO:0000256" key="6">
    <source>
        <dbReference type="RuleBase" id="RU000553"/>
    </source>
</evidence>
<name>A0ABW3I9U5_9PAST</name>
<evidence type="ECO:0000256" key="3">
    <source>
        <dbReference type="ARBA" id="ARBA00015991"/>
    </source>
</evidence>
<dbReference type="Gene3D" id="3.30.70.100">
    <property type="match status" value="1"/>
</dbReference>
<proteinExistence type="inferred from homology"/>
<dbReference type="SUPFAM" id="SSF54975">
    <property type="entry name" value="Acylphosphatase/BLUF domain-like"/>
    <property type="match status" value="1"/>
</dbReference>
<evidence type="ECO:0000259" key="8">
    <source>
        <dbReference type="PROSITE" id="PS51160"/>
    </source>
</evidence>
<keyword evidence="10" id="KW-1185">Reference proteome</keyword>
<dbReference type="PROSITE" id="PS00150">
    <property type="entry name" value="ACYLPHOSPHATASE_1"/>
    <property type="match status" value="1"/>
</dbReference>
<feature type="domain" description="Acylphosphatase-like" evidence="8">
    <location>
        <begin position="3"/>
        <end position="90"/>
    </location>
</feature>
<dbReference type="InterPro" id="IPR036046">
    <property type="entry name" value="Acylphosphatase-like_dom_sf"/>
</dbReference>
<dbReference type="NCBIfam" id="NF011019">
    <property type="entry name" value="PRK14448.1"/>
    <property type="match status" value="1"/>
</dbReference>
<feature type="active site" evidence="5">
    <location>
        <position position="36"/>
    </location>
</feature>
<dbReference type="Proteomes" id="UP001596996">
    <property type="component" value="Unassembled WGS sequence"/>
</dbReference>
<comment type="similarity">
    <text evidence="1 7">Belongs to the acylphosphatase family.</text>
</comment>
<evidence type="ECO:0000313" key="10">
    <source>
        <dbReference type="Proteomes" id="UP001596996"/>
    </source>
</evidence>
<dbReference type="InterPro" id="IPR017968">
    <property type="entry name" value="Acylphosphatase_CS"/>
</dbReference>
<dbReference type="PROSITE" id="PS00151">
    <property type="entry name" value="ACYLPHOSPHATASE_2"/>
    <property type="match status" value="1"/>
</dbReference>
<sequence>MKQKELLIYGRVQGVGFRYFTWKQTKNIGIRGFVKNLNDGSVQVIAKGNTEQLTQFCQILKRGSIFAKVSQIIEKDYLGEVSGEKFYVKY</sequence>
<dbReference type="PANTHER" id="PTHR47268">
    <property type="entry name" value="ACYLPHOSPHATASE"/>
    <property type="match status" value="1"/>
</dbReference>
<protein>
    <recommendedName>
        <fullName evidence="3 5">Acylphosphatase</fullName>
        <ecNumber evidence="2 5">3.6.1.7</ecNumber>
    </recommendedName>
</protein>
<evidence type="ECO:0000256" key="2">
    <source>
        <dbReference type="ARBA" id="ARBA00012150"/>
    </source>
</evidence>
<dbReference type="PANTHER" id="PTHR47268:SF4">
    <property type="entry name" value="ACYLPHOSPHATASE"/>
    <property type="match status" value="1"/>
</dbReference>
<dbReference type="EMBL" id="JBHTJN010000011">
    <property type="protein sequence ID" value="MFD0966416.1"/>
    <property type="molecule type" value="Genomic_DNA"/>
</dbReference>
<evidence type="ECO:0000256" key="4">
    <source>
        <dbReference type="ARBA" id="ARBA00047645"/>
    </source>
</evidence>
<comment type="catalytic activity">
    <reaction evidence="4 5 6">
        <text>an acyl phosphate + H2O = a carboxylate + phosphate + H(+)</text>
        <dbReference type="Rhea" id="RHEA:14965"/>
        <dbReference type="ChEBI" id="CHEBI:15377"/>
        <dbReference type="ChEBI" id="CHEBI:15378"/>
        <dbReference type="ChEBI" id="CHEBI:29067"/>
        <dbReference type="ChEBI" id="CHEBI:43474"/>
        <dbReference type="ChEBI" id="CHEBI:59918"/>
        <dbReference type="EC" id="3.6.1.7"/>
    </reaction>
</comment>
<comment type="caution">
    <text evidence="9">The sequence shown here is derived from an EMBL/GenBank/DDBJ whole genome shotgun (WGS) entry which is preliminary data.</text>
</comment>
<dbReference type="InterPro" id="IPR020456">
    <property type="entry name" value="Acylphosphatase"/>
</dbReference>
<keyword evidence="5 6" id="KW-0378">Hydrolase</keyword>
<evidence type="ECO:0000313" key="9">
    <source>
        <dbReference type="EMBL" id="MFD0966416.1"/>
    </source>
</evidence>
<feature type="active site" evidence="5">
    <location>
        <position position="18"/>
    </location>
</feature>
<evidence type="ECO:0000256" key="1">
    <source>
        <dbReference type="ARBA" id="ARBA00005614"/>
    </source>
</evidence>
<accession>A0ABW3I9U5</accession>
<dbReference type="PRINTS" id="PR00112">
    <property type="entry name" value="ACYLPHPHTASE"/>
</dbReference>
<dbReference type="PROSITE" id="PS51160">
    <property type="entry name" value="ACYLPHOSPHATASE_3"/>
    <property type="match status" value="1"/>
</dbReference>
<gene>
    <name evidence="9" type="ORF">ACFQ02_06100</name>
</gene>
<dbReference type="InterPro" id="IPR001792">
    <property type="entry name" value="Acylphosphatase-like_dom"/>
</dbReference>
<dbReference type="RefSeq" id="WP_380820628.1">
    <property type="nucleotide sequence ID" value="NZ_JBHTJN010000011.1"/>
</dbReference>